<keyword evidence="2" id="KW-0472">Membrane</keyword>
<feature type="signal peptide" evidence="3">
    <location>
        <begin position="1"/>
        <end position="29"/>
    </location>
</feature>
<dbReference type="KEGG" id="dvv:114329860"/>
<gene>
    <name evidence="5" type="primary">LOC114329860</name>
</gene>
<proteinExistence type="predicted"/>
<feature type="region of interest" description="Disordered" evidence="1">
    <location>
        <begin position="858"/>
        <end position="893"/>
    </location>
</feature>
<keyword evidence="3" id="KW-0732">Signal</keyword>
<feature type="region of interest" description="Disordered" evidence="1">
    <location>
        <begin position="698"/>
        <end position="731"/>
    </location>
</feature>
<dbReference type="OrthoDB" id="6346242at2759"/>
<feature type="chain" id="PRO_5027952301" evidence="3">
    <location>
        <begin position="30"/>
        <end position="1216"/>
    </location>
</feature>
<evidence type="ECO:0000256" key="2">
    <source>
        <dbReference type="SAM" id="Phobius"/>
    </source>
</evidence>
<dbReference type="GO" id="GO:0005938">
    <property type="term" value="C:cell cortex"/>
    <property type="evidence" value="ECO:0007669"/>
    <property type="project" value="TreeGrafter"/>
</dbReference>
<protein>
    <submittedName>
        <fullName evidence="5">Uncharacterized protein LOC114329860</fullName>
    </submittedName>
</protein>
<dbReference type="InterPro" id="IPR057507">
    <property type="entry name" value="Sha_B-like_N"/>
</dbReference>
<feature type="region of interest" description="Disordered" evidence="1">
    <location>
        <begin position="1003"/>
        <end position="1026"/>
    </location>
</feature>
<sequence>MERIANALKEPWLPVVLLVFVFFAHPLEAIHSMTLTVTRHNNGDIFTQIPDSNTKCIPETCIEISSGTATAISKQDMCTCRCHPHLPAFREDLRICVDDIHECVLAPFVGGSTSQHIPFVYLPLKGQVIYPGKEISLNGIQPLCAVSEAKYMTDDGWIDIRNQIDSDVPFRLFKDEGHSFLQWSGYGEMRNKLSGRLVMVHLMCREVADSESTDFPRIQMLFSPCVAFRVVGTPIKPLVSNVSEVAFVIDQNISQETKSSETLTVTEYVAIGICSLLLGLIYVASVFLYLHLKKKKANSVDSRRNSRSVRDIEDGVIKNNPLLSMPSHFLPGEAGYSDTNSSDNETAPDIIKHHEDRQKQITSALVHTQKHYNFGSRLTAFSSLESFHQDSNTNERLPEENVSIVETLECREDRPENIKSLNGATRKKLYFNPAYFEPQLLMDPPPAALEFLSKIREVISMAKQKLTAKRFTPSLLNIPEEENQYAIDTLYGLNASVSRRSSIISLKRENSRRKSCTGCHGCESQDVNAITGKLPPEFVALAACHNCTLNSNENKQRIRKWLEDVPVIKSPNNYTTNHVKSQQCPKRVRSPTKTPPLPPEPQETKLLASVKHRKPPVQSAPPTSSIKGEEENFYYTVPIQEYISGLPPPDMIQEAIEIDKTEEKVATLTKEQMNAVIYEFTKHKNLLDNREKVIEYETDSLERQHPKGYSTPSEYAEVSSSQPSPSLSSVLPDQEEMTMRNAIFNKKTGNMTISKINMDALQEDDHDYELIVMKKGLNVTPEAYTLAQLLQKNKEYSLVSEVYVNNGYNYGSNPSTPSNSRYSTLDMKQLKVKYEGTAEKPGKLLIEVEDCMDHYIPVNDSDEYEQDTLDRKPNKNGKSTKPSTYEDSLERPSQIMLTTTGSFRKSTPTDDLNNDPLDSGNFNRVFGSLREIYEAKSRNSFSSKIVSQEGEYTFISDDEKGRILTLEERHSKRQRSKEAYVPPDVIPPPPHMVSPIYEQLHTQKREPLSTENSYDRRNVKSKNDHFRSANNRYESNAATSHSPPNLGTPDFRTDEYKLCLLQKSKKSGNITNLIQTEDFILKKGCNDQFIFHSVVNTHPKLKEGLSWQNTLKPEDSGYLSSDSNESHFNKVKVTVLEPAAGVGSETDESLGDGHSESGAESVETHSVFFGRFNRNVGIGSYGSMDSGVIGGEEGVSSSDSETVSYATVIPVTSDQY</sequence>
<evidence type="ECO:0000256" key="3">
    <source>
        <dbReference type="SAM" id="SignalP"/>
    </source>
</evidence>
<accession>A0A6P7FPK0</accession>
<organism evidence="5">
    <name type="scientific">Diabrotica virgifera virgifera</name>
    <name type="common">western corn rootworm</name>
    <dbReference type="NCBI Taxonomy" id="50390"/>
    <lineage>
        <taxon>Eukaryota</taxon>
        <taxon>Metazoa</taxon>
        <taxon>Ecdysozoa</taxon>
        <taxon>Arthropoda</taxon>
        <taxon>Hexapoda</taxon>
        <taxon>Insecta</taxon>
        <taxon>Pterygota</taxon>
        <taxon>Neoptera</taxon>
        <taxon>Endopterygota</taxon>
        <taxon>Coleoptera</taxon>
        <taxon>Polyphaga</taxon>
        <taxon>Cucujiformia</taxon>
        <taxon>Chrysomeloidea</taxon>
        <taxon>Chrysomelidae</taxon>
        <taxon>Galerucinae</taxon>
        <taxon>Diabroticina</taxon>
        <taxon>Diabroticites</taxon>
        <taxon>Diabrotica</taxon>
    </lineage>
</organism>
<feature type="domain" description="Shavenoid isoform B-like N-terminal" evidence="4">
    <location>
        <begin position="35"/>
        <end position="101"/>
    </location>
</feature>
<dbReference type="PANTHER" id="PTHR39387">
    <property type="entry name" value="SHAVENOID, ISOFORM B"/>
    <property type="match status" value="1"/>
</dbReference>
<dbReference type="RefSeq" id="XP_028134923.1">
    <property type="nucleotide sequence ID" value="XM_028279122.1"/>
</dbReference>
<reference evidence="5" key="1">
    <citation type="submission" date="2025-08" db="UniProtKB">
        <authorList>
            <consortium name="RefSeq"/>
        </authorList>
    </citation>
    <scope>IDENTIFICATION</scope>
    <source>
        <tissue evidence="5">Whole insect</tissue>
    </source>
</reference>
<evidence type="ECO:0000259" key="4">
    <source>
        <dbReference type="Pfam" id="PF23328"/>
    </source>
</evidence>
<feature type="region of interest" description="Disordered" evidence="1">
    <location>
        <begin position="969"/>
        <end position="990"/>
    </location>
</feature>
<dbReference type="PANTHER" id="PTHR39387:SF1">
    <property type="entry name" value="SHAVENOID, ISOFORM B"/>
    <property type="match status" value="1"/>
</dbReference>
<keyword evidence="2" id="KW-0812">Transmembrane</keyword>
<dbReference type="FunCoup" id="A0A6P7FPK0">
    <property type="interactions" value="56"/>
</dbReference>
<dbReference type="Pfam" id="PF23328">
    <property type="entry name" value="Sha_B_N"/>
    <property type="match status" value="1"/>
</dbReference>
<dbReference type="AlphaFoldDB" id="A0A6P7FPK0"/>
<feature type="transmembrane region" description="Helical" evidence="2">
    <location>
        <begin position="268"/>
        <end position="290"/>
    </location>
</feature>
<evidence type="ECO:0000256" key="1">
    <source>
        <dbReference type="SAM" id="MobiDB-lite"/>
    </source>
</evidence>
<feature type="compositionally biased region" description="Polar residues" evidence="1">
    <location>
        <begin position="876"/>
        <end position="886"/>
    </location>
</feature>
<evidence type="ECO:0000313" key="5">
    <source>
        <dbReference type="RefSeq" id="XP_028134923.1"/>
    </source>
</evidence>
<dbReference type="InParanoid" id="A0A6P7FPK0"/>
<feature type="compositionally biased region" description="Polar residues" evidence="1">
    <location>
        <begin position="572"/>
        <end position="584"/>
    </location>
</feature>
<name>A0A6P7FPK0_DIAVI</name>
<feature type="region of interest" description="Disordered" evidence="1">
    <location>
        <begin position="572"/>
        <end position="602"/>
    </location>
</feature>
<keyword evidence="2" id="KW-1133">Transmembrane helix</keyword>
<dbReference type="GO" id="GO:0035317">
    <property type="term" value="P:imaginal disc-derived wing hair organization"/>
    <property type="evidence" value="ECO:0007669"/>
    <property type="project" value="TreeGrafter"/>
</dbReference>
<feature type="compositionally biased region" description="Low complexity" evidence="1">
    <location>
        <begin position="718"/>
        <end position="731"/>
    </location>
</feature>